<proteinExistence type="predicted"/>
<name>A0A418QLZ8_9BACT</name>
<dbReference type="EMBL" id="QYCN01000043">
    <property type="protein sequence ID" value="RIY06152.1"/>
    <property type="molecule type" value="Genomic_DNA"/>
</dbReference>
<comment type="caution">
    <text evidence="1">The sequence shown here is derived from an EMBL/GenBank/DDBJ whole genome shotgun (WGS) entry which is preliminary data.</text>
</comment>
<keyword evidence="2" id="KW-1185">Reference proteome</keyword>
<reference evidence="1 2" key="2">
    <citation type="submission" date="2019-01" db="EMBL/GenBank/DDBJ databases">
        <title>Hymenobacter humicola sp. nov., isolated from soils in Antarctica.</title>
        <authorList>
            <person name="Sedlacek I."/>
            <person name="Holochova P."/>
            <person name="Kralova S."/>
            <person name="Pantucek R."/>
            <person name="Stankova E."/>
            <person name="Vrbovska V."/>
            <person name="Kristofova L."/>
            <person name="Svec P."/>
            <person name="Busse H.-J."/>
        </authorList>
    </citation>
    <scope>NUCLEOTIDE SEQUENCE [LARGE SCALE GENOMIC DNA]</scope>
    <source>
        <strain evidence="1 2">CCM 8852</strain>
    </source>
</reference>
<dbReference type="Proteomes" id="UP000284250">
    <property type="component" value="Unassembled WGS sequence"/>
</dbReference>
<protein>
    <submittedName>
        <fullName evidence="1">Uncharacterized protein</fullName>
    </submittedName>
</protein>
<sequence>MQCLLEEVLHVGVQTAGGILYHFLQLGLGFLADALDYRIDAPVEFLLQLLGGRFQRLFLAGFLG</sequence>
<evidence type="ECO:0000313" key="1">
    <source>
        <dbReference type="EMBL" id="RIY06152.1"/>
    </source>
</evidence>
<gene>
    <name evidence="1" type="ORF">D0T11_19315</name>
</gene>
<accession>A0A418QLZ8</accession>
<evidence type="ECO:0000313" key="2">
    <source>
        <dbReference type="Proteomes" id="UP000284250"/>
    </source>
</evidence>
<dbReference type="AlphaFoldDB" id="A0A418QLZ8"/>
<reference evidence="1 2" key="1">
    <citation type="submission" date="2018-09" db="EMBL/GenBank/DDBJ databases">
        <authorList>
            <person name="Zeman M."/>
            <person name="Pardy F."/>
        </authorList>
    </citation>
    <scope>NUCLEOTIDE SEQUENCE [LARGE SCALE GENOMIC DNA]</scope>
    <source>
        <strain evidence="1 2">CCM 8852</strain>
    </source>
</reference>
<organism evidence="1 2">
    <name type="scientific">Hymenobacter rubripertinctus</name>
    <dbReference type="NCBI Taxonomy" id="2029981"/>
    <lineage>
        <taxon>Bacteria</taxon>
        <taxon>Pseudomonadati</taxon>
        <taxon>Bacteroidota</taxon>
        <taxon>Cytophagia</taxon>
        <taxon>Cytophagales</taxon>
        <taxon>Hymenobacteraceae</taxon>
        <taxon>Hymenobacter</taxon>
    </lineage>
</organism>